<organism evidence="1">
    <name type="scientific">Cladocopium goreaui</name>
    <dbReference type="NCBI Taxonomy" id="2562237"/>
    <lineage>
        <taxon>Eukaryota</taxon>
        <taxon>Sar</taxon>
        <taxon>Alveolata</taxon>
        <taxon>Dinophyceae</taxon>
        <taxon>Suessiales</taxon>
        <taxon>Symbiodiniaceae</taxon>
        <taxon>Cladocopium</taxon>
    </lineage>
</organism>
<comment type="caution">
    <text evidence="1">The sequence shown here is derived from an EMBL/GenBank/DDBJ whole genome shotgun (WGS) entry which is preliminary data.</text>
</comment>
<feature type="non-terminal residue" evidence="1">
    <location>
        <position position="1"/>
    </location>
</feature>
<proteinExistence type="predicted"/>
<reference evidence="2" key="2">
    <citation type="submission" date="2024-04" db="EMBL/GenBank/DDBJ databases">
        <authorList>
            <person name="Chen Y."/>
            <person name="Shah S."/>
            <person name="Dougan E. K."/>
            <person name="Thang M."/>
            <person name="Chan C."/>
        </authorList>
    </citation>
    <scope>NUCLEOTIDE SEQUENCE [LARGE SCALE GENOMIC DNA]</scope>
</reference>
<gene>
    <name evidence="1" type="ORF">C1SCF055_LOCUS36832</name>
</gene>
<sequence length="424" mass="48334">MARRLGSVSGRNNSRDWWRALNGGPAIQTIRIPVKFTDLADGSEKFQIQEWPILDPHSVVSFLFEDAKLSIPQQAIHRYWEHHCRFGEPWAQNTATHGMVPLGLFGDSARASTAFGHVNVVGIFMNIILFRPKSIRLSRYLLFAIEDEKLWGHHTLNTVYRRVCWSLRACFQGIHPCYDQYGKELPARLKKVAGSPLTSSHTKFVVTEVRGDWQWHKKVFRFPGVSWNGLSMCYHCRARSKGQWPDLYWNLGETTTWDQHEFTLAEFLEERIPSRGICPLIQLPNFHPSCIRWCLMHVLHLGLLFTANGSGLNLLIRAGYFGAVGDHPRALLLLRAYEHFKAFCRSKKIACSQSAFKERNIYKKNGDISLSLKAYNGRCVLAWLSEVVYEASLNPEFAAVDERFDLIAAALTLGIFIGPCVGIK</sequence>
<dbReference type="Proteomes" id="UP001152797">
    <property type="component" value="Unassembled WGS sequence"/>
</dbReference>
<dbReference type="EMBL" id="CAMXCT020005212">
    <property type="protein sequence ID" value="CAL1165072.1"/>
    <property type="molecule type" value="Genomic_DNA"/>
</dbReference>
<evidence type="ECO:0000313" key="3">
    <source>
        <dbReference type="Proteomes" id="UP001152797"/>
    </source>
</evidence>
<accession>A0A9P1GIK3</accession>
<dbReference type="EMBL" id="CAMXCT030005212">
    <property type="protein sequence ID" value="CAL4799009.1"/>
    <property type="molecule type" value="Genomic_DNA"/>
</dbReference>
<evidence type="ECO:0000313" key="1">
    <source>
        <dbReference type="EMBL" id="CAI4011697.1"/>
    </source>
</evidence>
<reference evidence="1" key="1">
    <citation type="submission" date="2022-10" db="EMBL/GenBank/DDBJ databases">
        <authorList>
            <person name="Chen Y."/>
            <person name="Dougan E. K."/>
            <person name="Chan C."/>
            <person name="Rhodes N."/>
            <person name="Thang M."/>
        </authorList>
    </citation>
    <scope>NUCLEOTIDE SEQUENCE</scope>
</reference>
<keyword evidence="3" id="KW-1185">Reference proteome</keyword>
<name>A0A9P1GIK3_9DINO</name>
<dbReference type="OrthoDB" id="425296at2759"/>
<protein>
    <submittedName>
        <fullName evidence="1">Uncharacterized protein</fullName>
    </submittedName>
</protein>
<evidence type="ECO:0000313" key="2">
    <source>
        <dbReference type="EMBL" id="CAL1165072.1"/>
    </source>
</evidence>
<dbReference type="EMBL" id="CAMXCT010005212">
    <property type="protein sequence ID" value="CAI4011697.1"/>
    <property type="molecule type" value="Genomic_DNA"/>
</dbReference>
<dbReference type="AlphaFoldDB" id="A0A9P1GIK3"/>